<comment type="cofactor">
    <cofactor evidence="12">
        <name>[3Fe-4S] cluster</name>
        <dbReference type="ChEBI" id="CHEBI:21137"/>
    </cofactor>
    <text evidence="12">Binds 1 [3Fe-4S] cluster.</text>
</comment>
<evidence type="ECO:0000256" key="5">
    <source>
        <dbReference type="ARBA" id="ARBA00022485"/>
    </source>
</evidence>
<dbReference type="InterPro" id="IPR017896">
    <property type="entry name" value="4Fe4S_Fe-S-bd"/>
</dbReference>
<keyword evidence="10 12" id="KW-0411">Iron-sulfur</keyword>
<dbReference type="Pfam" id="PF00037">
    <property type="entry name" value="Fer4"/>
    <property type="match status" value="1"/>
</dbReference>
<evidence type="ECO:0000313" key="14">
    <source>
        <dbReference type="EMBL" id="MFC6870552.1"/>
    </source>
</evidence>
<keyword evidence="5 12" id="KW-0004">4Fe-4S</keyword>
<dbReference type="RefSeq" id="WP_345402375.1">
    <property type="nucleotide sequence ID" value="NZ_BAABLA010000110.1"/>
</dbReference>
<keyword evidence="6 12" id="KW-0479">Metal-binding</keyword>
<dbReference type="InterPro" id="IPR000813">
    <property type="entry name" value="7Fe_ferredoxin"/>
</dbReference>
<keyword evidence="4 12" id="KW-0813">Transport</keyword>
<dbReference type="PROSITE" id="PS51379">
    <property type="entry name" value="4FE4S_FER_2"/>
    <property type="match status" value="1"/>
</dbReference>
<dbReference type="NCBIfam" id="NF045480">
    <property type="entry name" value="FdxA_Actino"/>
    <property type="match status" value="1"/>
</dbReference>
<evidence type="ECO:0000256" key="9">
    <source>
        <dbReference type="ARBA" id="ARBA00023004"/>
    </source>
</evidence>
<evidence type="ECO:0000256" key="11">
    <source>
        <dbReference type="ARBA" id="ARBA00023291"/>
    </source>
</evidence>
<evidence type="ECO:0000256" key="6">
    <source>
        <dbReference type="ARBA" id="ARBA00022723"/>
    </source>
</evidence>
<protein>
    <recommendedName>
        <fullName evidence="3 12">Ferredoxin</fullName>
    </recommendedName>
</protein>
<dbReference type="Proteomes" id="UP001596337">
    <property type="component" value="Unassembled WGS sequence"/>
</dbReference>
<dbReference type="PROSITE" id="PS00198">
    <property type="entry name" value="4FE4S_FER_1"/>
    <property type="match status" value="1"/>
</dbReference>
<proteinExistence type="predicted"/>
<dbReference type="InterPro" id="IPR054830">
    <property type="entry name" value="FdxA_Actino"/>
</dbReference>
<evidence type="ECO:0000256" key="4">
    <source>
        <dbReference type="ARBA" id="ARBA00022448"/>
    </source>
</evidence>
<evidence type="ECO:0000259" key="13">
    <source>
        <dbReference type="PROSITE" id="PS51379"/>
    </source>
</evidence>
<keyword evidence="8 12" id="KW-0249">Electron transport</keyword>
<comment type="function">
    <text evidence="2 12">Ferredoxins are iron-sulfur proteins that transfer electrons in a wide variety of metabolic reactions.</text>
</comment>
<keyword evidence="7" id="KW-0677">Repeat</keyword>
<gene>
    <name evidence="14" type="primary">fdxA</name>
    <name evidence="14" type="ORF">ACFQGD_25800</name>
</gene>
<dbReference type="EMBL" id="JBHSXX010000001">
    <property type="protein sequence ID" value="MFC6870552.1"/>
    <property type="molecule type" value="Genomic_DNA"/>
</dbReference>
<evidence type="ECO:0000256" key="1">
    <source>
        <dbReference type="ARBA" id="ARBA00001966"/>
    </source>
</evidence>
<accession>A0ABW2C5I5</accession>
<dbReference type="InterPro" id="IPR050294">
    <property type="entry name" value="RnfB_subfamily"/>
</dbReference>
<feature type="domain" description="4Fe-4S ferredoxin-type" evidence="13">
    <location>
        <begin position="31"/>
        <end position="60"/>
    </location>
</feature>
<evidence type="ECO:0000256" key="10">
    <source>
        <dbReference type="ARBA" id="ARBA00023014"/>
    </source>
</evidence>
<evidence type="ECO:0000256" key="12">
    <source>
        <dbReference type="RuleBase" id="RU365098"/>
    </source>
</evidence>
<dbReference type="InterPro" id="IPR017900">
    <property type="entry name" value="4Fe4S_Fe_S_CS"/>
</dbReference>
<evidence type="ECO:0000256" key="3">
    <source>
        <dbReference type="ARBA" id="ARBA00013529"/>
    </source>
</evidence>
<evidence type="ECO:0000313" key="15">
    <source>
        <dbReference type="Proteomes" id="UP001596337"/>
    </source>
</evidence>
<evidence type="ECO:0000256" key="8">
    <source>
        <dbReference type="ARBA" id="ARBA00022982"/>
    </source>
</evidence>
<dbReference type="SUPFAM" id="SSF54862">
    <property type="entry name" value="4Fe-4S ferredoxins"/>
    <property type="match status" value="1"/>
</dbReference>
<comment type="cofactor">
    <cofactor evidence="1 12">
        <name>[4Fe-4S] cluster</name>
        <dbReference type="ChEBI" id="CHEBI:49883"/>
    </cofactor>
</comment>
<keyword evidence="15" id="KW-1185">Reference proteome</keyword>
<keyword evidence="9 12" id="KW-0408">Iron</keyword>
<dbReference type="PRINTS" id="PR00354">
    <property type="entry name" value="7FE8SFRDOXIN"/>
</dbReference>
<name>A0ABW2C5I5_9PSEU</name>
<organism evidence="14 15">
    <name type="scientific">Haloechinothrix salitolerans</name>
    <dbReference type="NCBI Taxonomy" id="926830"/>
    <lineage>
        <taxon>Bacteria</taxon>
        <taxon>Bacillati</taxon>
        <taxon>Actinomycetota</taxon>
        <taxon>Actinomycetes</taxon>
        <taxon>Pseudonocardiales</taxon>
        <taxon>Pseudonocardiaceae</taxon>
        <taxon>Haloechinothrix</taxon>
    </lineage>
</organism>
<evidence type="ECO:0000256" key="2">
    <source>
        <dbReference type="ARBA" id="ARBA00003532"/>
    </source>
</evidence>
<dbReference type="Gene3D" id="3.30.70.20">
    <property type="match status" value="1"/>
</dbReference>
<dbReference type="PANTHER" id="PTHR42859">
    <property type="entry name" value="OXIDOREDUCTASE"/>
    <property type="match status" value="1"/>
</dbReference>
<sequence>MAYVVTDACIDILDQSCMEECPVDCIYQGDRMMYIHPDECVDCGKCMPACPSDAIHWEHKLPADAVPFRDAAVEFFEEHEQASGGAAECGPVGIDHPVVTQAGGRA</sequence>
<dbReference type="PANTHER" id="PTHR42859:SF2">
    <property type="entry name" value="FERREDOXIN"/>
    <property type="match status" value="1"/>
</dbReference>
<evidence type="ECO:0000256" key="7">
    <source>
        <dbReference type="ARBA" id="ARBA00022737"/>
    </source>
</evidence>
<keyword evidence="11 12" id="KW-0003">3Fe-4S</keyword>
<reference evidence="15" key="1">
    <citation type="journal article" date="2019" name="Int. J. Syst. Evol. Microbiol.">
        <title>The Global Catalogue of Microorganisms (GCM) 10K type strain sequencing project: providing services to taxonomists for standard genome sequencing and annotation.</title>
        <authorList>
            <consortium name="The Broad Institute Genomics Platform"/>
            <consortium name="The Broad Institute Genome Sequencing Center for Infectious Disease"/>
            <person name="Wu L."/>
            <person name="Ma J."/>
        </authorList>
    </citation>
    <scope>NUCLEOTIDE SEQUENCE [LARGE SCALE GENOMIC DNA]</scope>
    <source>
        <strain evidence="15">KCTC 32255</strain>
    </source>
</reference>
<comment type="caution">
    <text evidence="14">The sequence shown here is derived from an EMBL/GenBank/DDBJ whole genome shotgun (WGS) entry which is preliminary data.</text>
</comment>